<proteinExistence type="predicted"/>
<dbReference type="PROSITE" id="PS50240">
    <property type="entry name" value="TRYPSIN_DOM"/>
    <property type="match status" value="1"/>
</dbReference>
<dbReference type="GO" id="GO:0006508">
    <property type="term" value="P:proteolysis"/>
    <property type="evidence" value="ECO:0007669"/>
    <property type="project" value="InterPro"/>
</dbReference>
<reference evidence="5" key="1">
    <citation type="submission" date="2012-01" db="EMBL/GenBank/DDBJ databases">
        <title>The Genome Sequence of Oreochromis niloticus (Nile Tilapia).</title>
        <authorList>
            <consortium name="Broad Institute Genome Assembly Team"/>
            <consortium name="Broad Institute Sequencing Platform"/>
            <person name="Di Palma F."/>
            <person name="Johnson J."/>
            <person name="Lander E.S."/>
            <person name="Lindblad-Toh K."/>
        </authorList>
    </citation>
    <scope>NUCLEOTIDE SEQUENCE [LARGE SCALE GENOMIC DNA]</scope>
</reference>
<evidence type="ECO:0000313" key="4">
    <source>
        <dbReference type="Ensembl" id="ENSONIP00000008466.2"/>
    </source>
</evidence>
<dbReference type="AlphaFoldDB" id="I3JHX2"/>
<evidence type="ECO:0000313" key="5">
    <source>
        <dbReference type="Proteomes" id="UP000005207"/>
    </source>
</evidence>
<dbReference type="GeneID" id="109202641"/>
<dbReference type="InterPro" id="IPR001254">
    <property type="entry name" value="Trypsin_dom"/>
</dbReference>
<keyword evidence="5" id="KW-1185">Reference proteome</keyword>
<gene>
    <name evidence="4" type="primary">LOC109202641</name>
</gene>
<dbReference type="Ensembl" id="ENSONIT00000008471.2">
    <property type="protein sequence ID" value="ENSONIP00000008466.2"/>
    <property type="gene ID" value="ENSONIG00000029207.1"/>
</dbReference>
<keyword evidence="2" id="KW-0732">Signal</keyword>
<evidence type="ECO:0000256" key="2">
    <source>
        <dbReference type="SAM" id="SignalP"/>
    </source>
</evidence>
<accession>I3JHX2</accession>
<dbReference type="InterPro" id="IPR001314">
    <property type="entry name" value="Peptidase_S1A"/>
</dbReference>
<dbReference type="SMART" id="SM00020">
    <property type="entry name" value="Tryp_SPc"/>
    <property type="match status" value="1"/>
</dbReference>
<dbReference type="GO" id="GO:0030141">
    <property type="term" value="C:secretory granule"/>
    <property type="evidence" value="ECO:0007669"/>
    <property type="project" value="TreeGrafter"/>
</dbReference>
<dbReference type="eggNOG" id="KOG3627">
    <property type="taxonomic scope" value="Eukaryota"/>
</dbReference>
<reference evidence="4" key="2">
    <citation type="submission" date="2025-08" db="UniProtKB">
        <authorList>
            <consortium name="Ensembl"/>
        </authorList>
    </citation>
    <scope>IDENTIFICATION</scope>
</reference>
<dbReference type="Pfam" id="PF00089">
    <property type="entry name" value="Trypsin"/>
    <property type="match status" value="1"/>
</dbReference>
<evidence type="ECO:0000256" key="1">
    <source>
        <dbReference type="ARBA" id="ARBA00023157"/>
    </source>
</evidence>
<dbReference type="OMA" id="AHVPYNN"/>
<reference evidence="4" key="3">
    <citation type="submission" date="2025-09" db="UniProtKB">
        <authorList>
            <consortium name="Ensembl"/>
        </authorList>
    </citation>
    <scope>IDENTIFICATION</scope>
</reference>
<dbReference type="InParanoid" id="I3JHX2"/>
<keyword evidence="1" id="KW-1015">Disulfide bond</keyword>
<dbReference type="GO" id="GO:0004252">
    <property type="term" value="F:serine-type endopeptidase activity"/>
    <property type="evidence" value="ECO:0007669"/>
    <property type="project" value="InterPro"/>
</dbReference>
<dbReference type="PROSITE" id="PS00134">
    <property type="entry name" value="TRYPSIN_HIS"/>
    <property type="match status" value="1"/>
</dbReference>
<dbReference type="Proteomes" id="UP000005207">
    <property type="component" value="Linkage group LG6"/>
</dbReference>
<organism evidence="4 5">
    <name type="scientific">Oreochromis niloticus</name>
    <name type="common">Nile tilapia</name>
    <name type="synonym">Tilapia nilotica</name>
    <dbReference type="NCBI Taxonomy" id="8128"/>
    <lineage>
        <taxon>Eukaryota</taxon>
        <taxon>Metazoa</taxon>
        <taxon>Chordata</taxon>
        <taxon>Craniata</taxon>
        <taxon>Vertebrata</taxon>
        <taxon>Euteleostomi</taxon>
        <taxon>Actinopterygii</taxon>
        <taxon>Neopterygii</taxon>
        <taxon>Teleostei</taxon>
        <taxon>Neoteleostei</taxon>
        <taxon>Acanthomorphata</taxon>
        <taxon>Ovalentaria</taxon>
        <taxon>Cichlomorphae</taxon>
        <taxon>Cichliformes</taxon>
        <taxon>Cichlidae</taxon>
        <taxon>African cichlids</taxon>
        <taxon>Pseudocrenilabrinae</taxon>
        <taxon>Oreochromini</taxon>
        <taxon>Oreochromis</taxon>
    </lineage>
</organism>
<protein>
    <submittedName>
        <fullName evidence="4">Thrombin-like enzyme acutin</fullName>
    </submittedName>
</protein>
<dbReference type="InterPro" id="IPR009003">
    <property type="entry name" value="Peptidase_S1_PA"/>
</dbReference>
<dbReference type="SUPFAM" id="SSF50494">
    <property type="entry name" value="Trypsin-like serine proteases"/>
    <property type="match status" value="1"/>
</dbReference>
<dbReference type="OrthoDB" id="5565075at2759"/>
<evidence type="ECO:0000259" key="3">
    <source>
        <dbReference type="PROSITE" id="PS50240"/>
    </source>
</evidence>
<feature type="chain" id="PRO_5025619608" evidence="2">
    <location>
        <begin position="25"/>
        <end position="273"/>
    </location>
</feature>
<dbReference type="InterPro" id="IPR043504">
    <property type="entry name" value="Peptidase_S1_PA_chymotrypsin"/>
</dbReference>
<feature type="domain" description="Peptidase S1" evidence="3">
    <location>
        <begin position="31"/>
        <end position="267"/>
    </location>
</feature>
<dbReference type="PANTHER" id="PTHR24271">
    <property type="entry name" value="KALLIKREIN-RELATED"/>
    <property type="match status" value="1"/>
</dbReference>
<name>I3JHX2_ORENI</name>
<dbReference type="InterPro" id="IPR018114">
    <property type="entry name" value="TRYPSIN_HIS"/>
</dbReference>
<dbReference type="HOGENOM" id="CLU_006842_1_5_1"/>
<dbReference type="RefSeq" id="XP_019216017.1">
    <property type="nucleotide sequence ID" value="XM_019360472.2"/>
</dbReference>
<dbReference type="KEGG" id="onl:109202641"/>
<dbReference type="PRINTS" id="PR00722">
    <property type="entry name" value="CHYMOTRYPSIN"/>
</dbReference>
<dbReference type="PANTHER" id="PTHR24271:SF47">
    <property type="entry name" value="KALLIKREIN-1"/>
    <property type="match status" value="1"/>
</dbReference>
<dbReference type="Gene3D" id="2.40.10.10">
    <property type="entry name" value="Trypsin-like serine proteases"/>
    <property type="match status" value="1"/>
</dbReference>
<sequence length="273" mass="30038">MTAMAHLKLLLLLLLWVGITVSTGVDLHKRVYGGQKCPDTERLYHVKLKATDGKYESLCGGSLIHERWILTAAHCWENKPGWKMYATLGIHPRQSWIKLLADPSLNKKKKVEVTGGSFFVGINTIDDIMLLEIPPQPGRKIVALPNCANPPRIGDVVQVAGLGGYRVNATGHTRPGQPFNLQCANMHVVDCVPTTRYANCGAHVPYNNRLCLEEPNVDIREGDSGGGVIYNNMIYGVISFIPVHVCTGPAVTVNVCSYMNWINQKINPKSNGK</sequence>
<dbReference type="GeneTree" id="ENSGT00390000009571"/>
<feature type="signal peptide" evidence="2">
    <location>
        <begin position="1"/>
        <end position="24"/>
    </location>
</feature>